<organism evidence="1 2">
    <name type="scientific">Planctomyces bekefii</name>
    <dbReference type="NCBI Taxonomy" id="1653850"/>
    <lineage>
        <taxon>Bacteria</taxon>
        <taxon>Pseudomonadati</taxon>
        <taxon>Planctomycetota</taxon>
        <taxon>Planctomycetia</taxon>
        <taxon>Planctomycetales</taxon>
        <taxon>Planctomycetaceae</taxon>
        <taxon>Planctomyces</taxon>
    </lineage>
</organism>
<evidence type="ECO:0000313" key="1">
    <source>
        <dbReference type="EMBL" id="TWW09488.1"/>
    </source>
</evidence>
<accession>A0A5C6M4H8</accession>
<protein>
    <submittedName>
        <fullName evidence="1">Uncharacterized protein</fullName>
    </submittedName>
</protein>
<dbReference type="AlphaFoldDB" id="A0A5C6M4H8"/>
<sequence>MFNGIAFAMQDYDMYGLYRGSTDVNNQFYDYDRLGTTSVANKLATYRNGRESIFGTVGSVYKITHSVPLSNHSGP</sequence>
<reference evidence="1 2" key="1">
    <citation type="submission" date="2019-08" db="EMBL/GenBank/DDBJ databases">
        <title>100 year-old enigma solved: identification of Planctomyces bekefii, the type genus and species of the phylum Planctomycetes.</title>
        <authorList>
            <person name="Svetlana D.N."/>
            <person name="Overmann J."/>
        </authorList>
    </citation>
    <scope>NUCLEOTIDE SEQUENCE [LARGE SCALE GENOMIC DNA]</scope>
    <source>
        <strain evidence="1">Phe10_nw2017</strain>
    </source>
</reference>
<gene>
    <name evidence="1" type="ORF">E3A20_13840</name>
</gene>
<dbReference type="Proteomes" id="UP000321083">
    <property type="component" value="Unassembled WGS sequence"/>
</dbReference>
<comment type="caution">
    <text evidence="1">The sequence shown here is derived from an EMBL/GenBank/DDBJ whole genome shotgun (WGS) entry which is preliminary data.</text>
</comment>
<proteinExistence type="predicted"/>
<dbReference type="EMBL" id="SRHE01000262">
    <property type="protein sequence ID" value="TWW09488.1"/>
    <property type="molecule type" value="Genomic_DNA"/>
</dbReference>
<name>A0A5C6M4H8_9PLAN</name>
<evidence type="ECO:0000313" key="2">
    <source>
        <dbReference type="Proteomes" id="UP000321083"/>
    </source>
</evidence>
<reference evidence="1 2" key="2">
    <citation type="submission" date="2019-08" db="EMBL/GenBank/DDBJ databases">
        <authorList>
            <person name="Henke P."/>
        </authorList>
    </citation>
    <scope>NUCLEOTIDE SEQUENCE [LARGE SCALE GENOMIC DNA]</scope>
    <source>
        <strain evidence="1">Phe10_nw2017</strain>
    </source>
</reference>
<keyword evidence="2" id="KW-1185">Reference proteome</keyword>